<dbReference type="Gene3D" id="2.40.50.100">
    <property type="match status" value="1"/>
</dbReference>
<dbReference type="OrthoDB" id="5615505at2"/>
<dbReference type="AlphaFoldDB" id="A0A4P7NXY4"/>
<gene>
    <name evidence="4" type="primary">mdtA_1</name>
    <name evidence="4" type="ORF">GHNINEIG_00556</name>
</gene>
<reference evidence="4 5" key="1">
    <citation type="submission" date="2018-08" db="EMBL/GenBank/DDBJ databases">
        <title>Horizontal acquisition of hydrogen conversion ability and other habitat adaptations in Hydrogenovibrio crunogenus strains.</title>
        <authorList>
            <person name="Gonnella G."/>
            <person name="Adam N."/>
            <person name="Perner M."/>
        </authorList>
    </citation>
    <scope>NUCLEOTIDE SEQUENCE [LARGE SCALE GENOMIC DNA]</scope>
    <source>
        <strain evidence="4 5">SP-41</strain>
    </source>
</reference>
<evidence type="ECO:0000259" key="3">
    <source>
        <dbReference type="Pfam" id="PF25917"/>
    </source>
</evidence>
<evidence type="ECO:0000256" key="2">
    <source>
        <dbReference type="SAM" id="SignalP"/>
    </source>
</evidence>
<dbReference type="InterPro" id="IPR058625">
    <property type="entry name" value="MdtA-like_BSH"/>
</dbReference>
<protein>
    <submittedName>
        <fullName evidence="4">Multidrug resistance protein MdtA</fullName>
    </submittedName>
</protein>
<name>A0A4P7NXY4_9GAMM</name>
<dbReference type="RefSeq" id="WP_135795230.1">
    <property type="nucleotide sequence ID" value="NZ_CP032096.1"/>
</dbReference>
<comment type="similarity">
    <text evidence="1">Belongs to the membrane fusion protein (MFP) (TC 8.A.1) family.</text>
</comment>
<sequence length="168" mass="18534" precursor="true">MKKAIWSLSGTIVLMAMMTPVFAKTIQIGALVAGQVEKVYVQAGQQVKPGQLLVKIDDTRYQAKMKVLQASVEMTRLKLADAKIELDQALDLYDRTVSAKRELDAAQLAYDVAQQLHLKAQAELEMSQAWSKYYVIKAPVAGKIKTIDAPKGATVYKENTPVIQIEAP</sequence>
<accession>A0A4P7NXY4</accession>
<dbReference type="Proteomes" id="UP000296201">
    <property type="component" value="Chromosome"/>
</dbReference>
<evidence type="ECO:0000313" key="5">
    <source>
        <dbReference type="Proteomes" id="UP000296201"/>
    </source>
</evidence>
<dbReference type="InterPro" id="IPR006143">
    <property type="entry name" value="RND_pump_MFP"/>
</dbReference>
<keyword evidence="5" id="KW-1185">Reference proteome</keyword>
<dbReference type="EMBL" id="CP032096">
    <property type="protein sequence ID" value="QBZ82526.1"/>
    <property type="molecule type" value="Genomic_DNA"/>
</dbReference>
<dbReference type="NCBIfam" id="TIGR01730">
    <property type="entry name" value="RND_mfp"/>
    <property type="match status" value="1"/>
</dbReference>
<proteinExistence type="inferred from homology"/>
<evidence type="ECO:0000256" key="1">
    <source>
        <dbReference type="ARBA" id="ARBA00009477"/>
    </source>
</evidence>
<dbReference type="GO" id="GO:1990281">
    <property type="term" value="C:efflux pump complex"/>
    <property type="evidence" value="ECO:0007669"/>
    <property type="project" value="TreeGrafter"/>
</dbReference>
<dbReference type="PANTHER" id="PTHR30469">
    <property type="entry name" value="MULTIDRUG RESISTANCE PROTEIN MDTA"/>
    <property type="match status" value="1"/>
</dbReference>
<dbReference type="Gene3D" id="1.10.287.470">
    <property type="entry name" value="Helix hairpin bin"/>
    <property type="match status" value="1"/>
</dbReference>
<evidence type="ECO:0000313" key="4">
    <source>
        <dbReference type="EMBL" id="QBZ82526.1"/>
    </source>
</evidence>
<feature type="chain" id="PRO_5020227561" evidence="2">
    <location>
        <begin position="24"/>
        <end position="168"/>
    </location>
</feature>
<feature type="signal peptide" evidence="2">
    <location>
        <begin position="1"/>
        <end position="23"/>
    </location>
</feature>
<organism evidence="4 5">
    <name type="scientific">Hydrogenovibrio crunogenus</name>
    <dbReference type="NCBI Taxonomy" id="39765"/>
    <lineage>
        <taxon>Bacteria</taxon>
        <taxon>Pseudomonadati</taxon>
        <taxon>Pseudomonadota</taxon>
        <taxon>Gammaproteobacteria</taxon>
        <taxon>Thiotrichales</taxon>
        <taxon>Piscirickettsiaceae</taxon>
        <taxon>Hydrogenovibrio</taxon>
    </lineage>
</organism>
<keyword evidence="2" id="KW-0732">Signal</keyword>
<dbReference type="SUPFAM" id="SSF111369">
    <property type="entry name" value="HlyD-like secretion proteins"/>
    <property type="match status" value="1"/>
</dbReference>
<dbReference type="GO" id="GO:0015562">
    <property type="term" value="F:efflux transmembrane transporter activity"/>
    <property type="evidence" value="ECO:0007669"/>
    <property type="project" value="TreeGrafter"/>
</dbReference>
<feature type="domain" description="Multidrug resistance protein MdtA-like barrel-sandwich hybrid" evidence="3">
    <location>
        <begin position="25"/>
        <end position="160"/>
    </location>
</feature>
<dbReference type="Pfam" id="PF25917">
    <property type="entry name" value="BSH_RND"/>
    <property type="match status" value="1"/>
</dbReference>